<name>A0A633MH33_SALER</name>
<feature type="compositionally biased region" description="Basic and acidic residues" evidence="1">
    <location>
        <begin position="1"/>
        <end position="11"/>
    </location>
</feature>
<comment type="caution">
    <text evidence="2">The sequence shown here is derived from an EMBL/GenBank/DDBJ whole genome shotgun (WGS) entry which is preliminary data.</text>
</comment>
<gene>
    <name evidence="2" type="ORF">GC667_22945</name>
</gene>
<evidence type="ECO:0000256" key="1">
    <source>
        <dbReference type="SAM" id="MobiDB-lite"/>
    </source>
</evidence>
<accession>A0A633MH33</accession>
<sequence length="68" mass="7555">MEQDTTEHHPDPQPLENEPPVSQTEAGYQKIRAELHEARKNIPPKNPVDVGKQLAAARGEYVEGISDP</sequence>
<protein>
    <submittedName>
        <fullName evidence="2">Uncharacterized protein</fullName>
    </submittedName>
</protein>
<dbReference type="EMBL" id="AAMHAS010000034">
    <property type="protein sequence ID" value="EDH2861961.1"/>
    <property type="molecule type" value="Genomic_DNA"/>
</dbReference>
<proteinExistence type="predicted"/>
<feature type="non-terminal residue" evidence="2">
    <location>
        <position position="68"/>
    </location>
</feature>
<organism evidence="2">
    <name type="scientific">Salmonella enterica</name>
    <name type="common">Salmonella choleraesuis</name>
    <dbReference type="NCBI Taxonomy" id="28901"/>
    <lineage>
        <taxon>Bacteria</taxon>
        <taxon>Pseudomonadati</taxon>
        <taxon>Pseudomonadota</taxon>
        <taxon>Gammaproteobacteria</taxon>
        <taxon>Enterobacterales</taxon>
        <taxon>Enterobacteriaceae</taxon>
        <taxon>Salmonella</taxon>
    </lineage>
</organism>
<dbReference type="AlphaFoldDB" id="A0A633MH33"/>
<feature type="region of interest" description="Disordered" evidence="1">
    <location>
        <begin position="1"/>
        <end position="28"/>
    </location>
</feature>
<evidence type="ECO:0000313" key="2">
    <source>
        <dbReference type="EMBL" id="EDH2861961.1"/>
    </source>
</evidence>
<reference evidence="2" key="1">
    <citation type="submission" date="2019-10" db="EMBL/GenBank/DDBJ databases">
        <authorList>
            <consortium name="PulseNet: The National Subtyping Network for Foodborne Disease Surveillance"/>
            <person name="Tarr C.L."/>
            <person name="Trees E."/>
            <person name="Katz L.S."/>
            <person name="Carleton-Romer H.A."/>
            <person name="Stroika S."/>
            <person name="Kucerova Z."/>
            <person name="Roache K.F."/>
            <person name="Sabol A.L."/>
            <person name="Besser J."/>
            <person name="Gerner-Smidt P."/>
        </authorList>
    </citation>
    <scope>NUCLEOTIDE SEQUENCE</scope>
    <source>
        <strain evidence="2">PNUSAS106605</strain>
    </source>
</reference>